<evidence type="ECO:0000256" key="4">
    <source>
        <dbReference type="SAM" id="SignalP"/>
    </source>
</evidence>
<organism evidence="6 7">
    <name type="scientific">Litomosoides sigmodontis</name>
    <name type="common">Filarial nematode worm</name>
    <dbReference type="NCBI Taxonomy" id="42156"/>
    <lineage>
        <taxon>Eukaryota</taxon>
        <taxon>Metazoa</taxon>
        <taxon>Ecdysozoa</taxon>
        <taxon>Nematoda</taxon>
        <taxon>Chromadorea</taxon>
        <taxon>Rhabditida</taxon>
        <taxon>Spirurina</taxon>
        <taxon>Spiruromorpha</taxon>
        <taxon>Filarioidea</taxon>
        <taxon>Onchocercidae</taxon>
        <taxon>Litomosoides</taxon>
    </lineage>
</organism>
<keyword evidence="3" id="KW-0472">Membrane</keyword>
<sequence>MWIHYKLALSVFYMARLWHFSVFETPTHFYIVGSDVSKTRYRMLKIGRLGVQTLDVSEVGESYSKSDIMELLATVSEGSSIVLTQNEKQSAGVDRRKGLIERASDAFGLLGTIRFLEGYYLLVVTKARVVAIIGYHEIYKIEEVILIPLAMQGIPVNNPDELRYLKLFQSVDLSTDFYFAYVYDLSRTLQENSLEISGWSNYKQAGSSEARQFFPDSKFIWNGYLLEPLRKSAVSEQWFIEVVHGYVGQQIIELPCSRLSLILIGRRSVEYAGTRYLKRGANFKGQVANDVETEQIIWDTRSSPNFKNGKFSSFVQRRGSVPLIWSQDPATRGVVGKPIISIDINEPHAQTAAAHFRELRRKYGNPLIVMNLVKRRENRKHETPLHDQFLKAVKYLNMFLPKAERIAYLCFDVARCHKTGNVLSKLEEIGLRCVIRHGWFQSFPLLYCRKLRPTSLLNDFEPLLSSDGRFLLQHGIFRTNCVDCLDRTNVAQFGIGKVSLGLQLYSMGVVGEPLLSSSSEVCRIYEDLMDQHGNTLALQYAGSQLVHSIKTYKKISVIQ</sequence>
<evidence type="ECO:0000259" key="5">
    <source>
        <dbReference type="PROSITE" id="PS50275"/>
    </source>
</evidence>
<dbReference type="GO" id="GO:0043813">
    <property type="term" value="F:phosphatidylinositol-3,5-bisphosphate 5-phosphatase activity"/>
    <property type="evidence" value="ECO:0007669"/>
    <property type="project" value="InterPro"/>
</dbReference>
<dbReference type="PANTHER" id="PTHR45738">
    <property type="entry name" value="POLYPHOSPHOINOSITIDE PHOSPHATASE"/>
    <property type="match status" value="1"/>
</dbReference>
<dbReference type="STRING" id="42156.A0A3P6TDB4"/>
<dbReference type="OMA" id="SYHIMHT"/>
<dbReference type="EMBL" id="UYRX01000778">
    <property type="protein sequence ID" value="VDK86156.1"/>
    <property type="molecule type" value="Genomic_DNA"/>
</dbReference>
<evidence type="ECO:0000256" key="1">
    <source>
        <dbReference type="ARBA" id="ARBA00004308"/>
    </source>
</evidence>
<keyword evidence="7" id="KW-1185">Reference proteome</keyword>
<dbReference type="PROSITE" id="PS50275">
    <property type="entry name" value="SAC"/>
    <property type="match status" value="1"/>
</dbReference>
<reference evidence="6 7" key="1">
    <citation type="submission" date="2018-08" db="EMBL/GenBank/DDBJ databases">
        <authorList>
            <person name="Laetsch R D."/>
            <person name="Stevens L."/>
            <person name="Kumar S."/>
            <person name="Blaxter L. M."/>
        </authorList>
    </citation>
    <scope>NUCLEOTIDE SEQUENCE [LARGE SCALE GENOMIC DNA]</scope>
</reference>
<name>A0A3P6TDB4_LITSI</name>
<dbReference type="InterPro" id="IPR043573">
    <property type="entry name" value="Fig4-like"/>
</dbReference>
<keyword evidence="4" id="KW-0732">Signal</keyword>
<evidence type="ECO:0000313" key="7">
    <source>
        <dbReference type="Proteomes" id="UP000277928"/>
    </source>
</evidence>
<keyword evidence="2" id="KW-0378">Hydrolase</keyword>
<gene>
    <name evidence="6" type="ORF">NLS_LOCUS7474</name>
</gene>
<protein>
    <recommendedName>
        <fullName evidence="5">SAC domain-containing protein</fullName>
    </recommendedName>
</protein>
<evidence type="ECO:0000313" key="6">
    <source>
        <dbReference type="EMBL" id="VDK86156.1"/>
    </source>
</evidence>
<feature type="non-terminal residue" evidence="6">
    <location>
        <position position="559"/>
    </location>
</feature>
<dbReference type="PANTHER" id="PTHR45738:SF5">
    <property type="entry name" value="POLYPHOSPHOINOSITIDE PHOSPHATASE"/>
    <property type="match status" value="1"/>
</dbReference>
<dbReference type="GO" id="GO:0012505">
    <property type="term" value="C:endomembrane system"/>
    <property type="evidence" value="ECO:0007669"/>
    <property type="project" value="UniProtKB-SubCell"/>
</dbReference>
<accession>A0A3P6TDB4</accession>
<proteinExistence type="predicted"/>
<feature type="domain" description="SAC" evidence="5">
    <location>
        <begin position="168"/>
        <end position="542"/>
    </location>
</feature>
<dbReference type="InterPro" id="IPR002013">
    <property type="entry name" value="SAC_dom"/>
</dbReference>
<dbReference type="Pfam" id="PF02383">
    <property type="entry name" value="Syja_N"/>
    <property type="match status" value="1"/>
</dbReference>
<dbReference type="Proteomes" id="UP000277928">
    <property type="component" value="Unassembled WGS sequence"/>
</dbReference>
<comment type="subcellular location">
    <subcellularLocation>
        <location evidence="1">Endomembrane system</location>
    </subcellularLocation>
</comment>
<dbReference type="OrthoDB" id="405996at2759"/>
<dbReference type="AlphaFoldDB" id="A0A3P6TDB4"/>
<feature type="signal peptide" evidence="4">
    <location>
        <begin position="1"/>
        <end position="23"/>
    </location>
</feature>
<evidence type="ECO:0000256" key="2">
    <source>
        <dbReference type="ARBA" id="ARBA00022801"/>
    </source>
</evidence>
<feature type="chain" id="PRO_5018125907" description="SAC domain-containing protein" evidence="4">
    <location>
        <begin position="24"/>
        <end position="559"/>
    </location>
</feature>
<evidence type="ECO:0000256" key="3">
    <source>
        <dbReference type="ARBA" id="ARBA00023136"/>
    </source>
</evidence>
<dbReference type="GO" id="GO:0046856">
    <property type="term" value="P:phosphatidylinositol dephosphorylation"/>
    <property type="evidence" value="ECO:0007669"/>
    <property type="project" value="InterPro"/>
</dbReference>